<keyword evidence="9" id="KW-0066">ATP synthesis</keyword>
<evidence type="ECO:0000256" key="7">
    <source>
        <dbReference type="ARBA" id="ARBA00023136"/>
    </source>
</evidence>
<proteinExistence type="inferred from homology"/>
<keyword evidence="5" id="KW-0375">Hydrogen ion transport</keyword>
<comment type="similarity">
    <text evidence="3">Belongs to the ATPase gamma chain family.</text>
</comment>
<accession>Q93UB0</accession>
<dbReference type="Pfam" id="PF00231">
    <property type="entry name" value="ATP-synt"/>
    <property type="match status" value="1"/>
</dbReference>
<evidence type="ECO:0000256" key="5">
    <source>
        <dbReference type="ARBA" id="ARBA00022781"/>
    </source>
</evidence>
<dbReference type="PANTHER" id="PTHR11693:SF22">
    <property type="entry name" value="ATP SYNTHASE SUBUNIT GAMMA, MITOCHONDRIAL"/>
    <property type="match status" value="1"/>
</dbReference>
<keyword evidence="6" id="KW-0406">Ion transport</keyword>
<dbReference type="PANTHER" id="PTHR11693">
    <property type="entry name" value="ATP SYNTHASE GAMMA CHAIN"/>
    <property type="match status" value="1"/>
</dbReference>
<evidence type="ECO:0000256" key="3">
    <source>
        <dbReference type="ARBA" id="ARBA00007681"/>
    </source>
</evidence>
<evidence type="ECO:0000256" key="2">
    <source>
        <dbReference type="ARBA" id="ARBA00004170"/>
    </source>
</evidence>
<dbReference type="Gene3D" id="1.10.287.80">
    <property type="entry name" value="ATP synthase, gamma subunit, helix hairpin domain"/>
    <property type="match status" value="1"/>
</dbReference>
<organism evidence="10">
    <name type="scientific">Carsonella ruddii</name>
    <dbReference type="NCBI Taxonomy" id="114186"/>
    <lineage>
        <taxon>Bacteria</taxon>
        <taxon>Pseudomonadati</taxon>
        <taxon>Pseudomonadota</taxon>
        <taxon>Gammaproteobacteria</taxon>
        <taxon>Oceanospirillales</taxon>
        <taxon>Halomonadaceae</taxon>
        <taxon>Zymobacter group</taxon>
        <taxon>Candidatus Carsonella</taxon>
    </lineage>
</organism>
<name>Q93UB0_CARRU</name>
<dbReference type="Gene3D" id="3.40.1380.10">
    <property type="match status" value="1"/>
</dbReference>
<evidence type="ECO:0000313" key="10">
    <source>
        <dbReference type="EMBL" id="AAK55884.1"/>
    </source>
</evidence>
<comment type="subcellular location">
    <subcellularLocation>
        <location evidence="2">Membrane</location>
        <topology evidence="2">Peripheral membrane protein</topology>
    </subcellularLocation>
</comment>
<evidence type="ECO:0000256" key="8">
    <source>
        <dbReference type="ARBA" id="ARBA00023196"/>
    </source>
</evidence>
<keyword evidence="7" id="KW-0472">Membrane</keyword>
<evidence type="ECO:0000256" key="6">
    <source>
        <dbReference type="ARBA" id="ARBA00023065"/>
    </source>
</evidence>
<dbReference type="GO" id="GO:0046933">
    <property type="term" value="F:proton-transporting ATP synthase activity, rotational mechanism"/>
    <property type="evidence" value="ECO:0007669"/>
    <property type="project" value="InterPro"/>
</dbReference>
<evidence type="ECO:0000256" key="4">
    <source>
        <dbReference type="ARBA" id="ARBA00022448"/>
    </source>
</evidence>
<dbReference type="AlphaFoldDB" id="Q93UB0"/>
<evidence type="ECO:0000256" key="1">
    <source>
        <dbReference type="ARBA" id="ARBA00003456"/>
    </source>
</evidence>
<dbReference type="InterPro" id="IPR000131">
    <property type="entry name" value="ATP_synth_F1_gsu"/>
</dbReference>
<evidence type="ECO:0000256" key="9">
    <source>
        <dbReference type="ARBA" id="ARBA00023310"/>
    </source>
</evidence>
<dbReference type="EMBL" id="AF267209">
    <property type="protein sequence ID" value="AAK55884.1"/>
    <property type="molecule type" value="Genomic_DNA"/>
</dbReference>
<sequence>MNIRDIKYKINVLFNINKLTNTMSMISFSKMNKFHKKFIILKYLYLETKKIINEVYLLNLNYKKNCCILITTNKGFCGSINNESIKYCLKFLKNNKNLDIIIIGKKSIDFFKKKNINIKKKIFFNEKNEIEFDNITLNFLKNYNNIFFISNKIIKNQIKTIKTNLFEKNKKNFYEKNINYKKLFKKYLNDSLNYLFNENYFCELKLRMITMKSASDNSNKIIKSMKILKNKIRQFKVTQDMLEIINGNCI</sequence>
<reference evidence="10" key="1">
    <citation type="journal article" date="2001" name="Curr. Microbiol.">
        <title>Phylogenetic analysis of vertically transmitted psyllid endosymbionts (Candidatus Carsonella ruddii) based on atpAGD and rpoC: comparisons with 16S-23S rDNA-derived phylogeny.</title>
        <authorList>
            <person name="Thao M.L."/>
            <person name="Clark M.A."/>
            <person name="Burckhardt D.H."/>
            <person name="Moran N.A."/>
            <person name="Baumann P."/>
        </authorList>
    </citation>
    <scope>NUCLEOTIDE SEQUENCE</scope>
</reference>
<dbReference type="SUPFAM" id="SSF52943">
    <property type="entry name" value="ATP synthase (F1-ATPase), gamma subunit"/>
    <property type="match status" value="1"/>
</dbReference>
<keyword evidence="4" id="KW-0813">Transport</keyword>
<protein>
    <submittedName>
        <fullName evidence="10">ATP synthase gamma subunit</fullName>
    </submittedName>
</protein>
<comment type="function">
    <text evidence="1">Produces ATP from ADP in the presence of a proton gradient across the membrane. The gamma chain is believed to be important in regulating ATPase activity and the flow of protons through the CF(0) complex.</text>
</comment>
<dbReference type="InterPro" id="IPR035968">
    <property type="entry name" value="ATP_synth_F1_ATPase_gsu"/>
</dbReference>
<dbReference type="GO" id="GO:0045259">
    <property type="term" value="C:proton-transporting ATP synthase complex"/>
    <property type="evidence" value="ECO:0007669"/>
    <property type="project" value="UniProtKB-KW"/>
</dbReference>
<dbReference type="PRINTS" id="PR00126">
    <property type="entry name" value="ATPASEGAMMA"/>
</dbReference>
<keyword evidence="8" id="KW-0139">CF(1)</keyword>
<gene>
    <name evidence="10" type="primary">atpG</name>
</gene>